<dbReference type="GO" id="GO:0016747">
    <property type="term" value="F:acyltransferase activity, transferring groups other than amino-acyl groups"/>
    <property type="evidence" value="ECO:0007669"/>
    <property type="project" value="InterPro"/>
</dbReference>
<dbReference type="SUPFAM" id="SSF55729">
    <property type="entry name" value="Acyl-CoA N-acyltransferases (Nat)"/>
    <property type="match status" value="1"/>
</dbReference>
<dbReference type="InterPro" id="IPR052777">
    <property type="entry name" value="Acetyltransferase_Enz"/>
</dbReference>
<keyword evidence="2" id="KW-0808">Transferase</keyword>
<dbReference type="InterPro" id="IPR016181">
    <property type="entry name" value="Acyl_CoA_acyltransferase"/>
</dbReference>
<dbReference type="PROSITE" id="PS51186">
    <property type="entry name" value="GNAT"/>
    <property type="match status" value="1"/>
</dbReference>
<dbReference type="PANTHER" id="PTHR43305">
    <property type="entry name" value="FAMILY N-ACETYLTRANSFERASE, PUTATIVE (AFU_ORTHOLOGUE AFUA_2G01380)-RELATED"/>
    <property type="match status" value="1"/>
</dbReference>
<organism evidence="2 3">
    <name type="scientific">Luteolibacter luteus</name>
    <dbReference type="NCBI Taxonomy" id="2728835"/>
    <lineage>
        <taxon>Bacteria</taxon>
        <taxon>Pseudomonadati</taxon>
        <taxon>Verrucomicrobiota</taxon>
        <taxon>Verrucomicrobiia</taxon>
        <taxon>Verrucomicrobiales</taxon>
        <taxon>Verrucomicrobiaceae</taxon>
        <taxon>Luteolibacter</taxon>
    </lineage>
</organism>
<sequence length="153" mass="17038">MEITRASTAEDLAGIREIFIEYARALNLDLGYQGFETELAGLPGAYAPPEGLLLIARGGDALAGCAAFRPFKDDICEMKRLYVRPEFRKTGLGRSLCEQLIEGAKGAGYRSMLLDTLPPMQGAIRLYESLGFVRRSSYYDTPLAETIFMELRW</sequence>
<reference evidence="2 3" key="1">
    <citation type="submission" date="2020-04" db="EMBL/GenBank/DDBJ databases">
        <title>Luteolibacter sp. G-1-1-1 isolated from soil.</title>
        <authorList>
            <person name="Dahal R.H."/>
        </authorList>
    </citation>
    <scope>NUCLEOTIDE SEQUENCE [LARGE SCALE GENOMIC DNA]</scope>
    <source>
        <strain evidence="2 3">G-1-1-1</strain>
    </source>
</reference>
<dbReference type="PANTHER" id="PTHR43305:SF1">
    <property type="entry name" value="FAMILY N-ACETYLTRANSFERASE, PUTATIVE (AFU_ORTHOLOGUE AFUA_2G01380)-RELATED"/>
    <property type="match status" value="1"/>
</dbReference>
<feature type="domain" description="N-acetyltransferase" evidence="1">
    <location>
        <begin position="1"/>
        <end position="153"/>
    </location>
</feature>
<evidence type="ECO:0000313" key="3">
    <source>
        <dbReference type="Proteomes" id="UP000501812"/>
    </source>
</evidence>
<evidence type="ECO:0000259" key="1">
    <source>
        <dbReference type="PROSITE" id="PS51186"/>
    </source>
</evidence>
<dbReference type="Proteomes" id="UP000501812">
    <property type="component" value="Chromosome"/>
</dbReference>
<dbReference type="EMBL" id="CP051774">
    <property type="protein sequence ID" value="QJE98903.1"/>
    <property type="molecule type" value="Genomic_DNA"/>
</dbReference>
<protein>
    <submittedName>
        <fullName evidence="2">GNAT family N-acetyltransferase</fullName>
    </submittedName>
</protein>
<dbReference type="InterPro" id="IPR000182">
    <property type="entry name" value="GNAT_dom"/>
</dbReference>
<dbReference type="RefSeq" id="WP_169457389.1">
    <property type="nucleotide sequence ID" value="NZ_CP051774.1"/>
</dbReference>
<proteinExistence type="predicted"/>
<gene>
    <name evidence="2" type="ORF">HHL09_25020</name>
</gene>
<name>A0A858RSH5_9BACT</name>
<dbReference type="KEGG" id="luo:HHL09_25020"/>
<keyword evidence="3" id="KW-1185">Reference proteome</keyword>
<evidence type="ECO:0000313" key="2">
    <source>
        <dbReference type="EMBL" id="QJE98903.1"/>
    </source>
</evidence>
<accession>A0A858RSH5</accession>
<dbReference type="Pfam" id="PF00583">
    <property type="entry name" value="Acetyltransf_1"/>
    <property type="match status" value="1"/>
</dbReference>
<dbReference type="CDD" id="cd04301">
    <property type="entry name" value="NAT_SF"/>
    <property type="match status" value="1"/>
</dbReference>
<dbReference type="AlphaFoldDB" id="A0A858RSH5"/>
<dbReference type="Gene3D" id="3.40.630.30">
    <property type="match status" value="1"/>
</dbReference>